<reference evidence="2 3" key="1">
    <citation type="submission" date="2024-01" db="EMBL/GenBank/DDBJ databases">
        <title>Genome assemblies of Stephania.</title>
        <authorList>
            <person name="Yang L."/>
        </authorList>
    </citation>
    <scope>NUCLEOTIDE SEQUENCE [LARGE SCALE GENOMIC DNA]</scope>
    <source>
        <strain evidence="2">YNDBR</strain>
        <tissue evidence="2">Leaf</tissue>
    </source>
</reference>
<organism evidence="2 3">
    <name type="scientific">Stephania yunnanensis</name>
    <dbReference type="NCBI Taxonomy" id="152371"/>
    <lineage>
        <taxon>Eukaryota</taxon>
        <taxon>Viridiplantae</taxon>
        <taxon>Streptophyta</taxon>
        <taxon>Embryophyta</taxon>
        <taxon>Tracheophyta</taxon>
        <taxon>Spermatophyta</taxon>
        <taxon>Magnoliopsida</taxon>
        <taxon>Ranunculales</taxon>
        <taxon>Menispermaceae</taxon>
        <taxon>Menispermoideae</taxon>
        <taxon>Cissampelideae</taxon>
        <taxon>Stephania</taxon>
    </lineage>
</organism>
<evidence type="ECO:0000313" key="2">
    <source>
        <dbReference type="EMBL" id="KAK9121777.1"/>
    </source>
</evidence>
<proteinExistence type="predicted"/>
<accession>A0AAP0NVW3</accession>
<dbReference type="AlphaFoldDB" id="A0AAP0NVW3"/>
<keyword evidence="3" id="KW-1185">Reference proteome</keyword>
<evidence type="ECO:0000256" key="1">
    <source>
        <dbReference type="SAM" id="MobiDB-lite"/>
    </source>
</evidence>
<sequence>MMKLDDRWIIREEDGLAHMVRCDRSSGSRTDAQSYVQHNQRPNKITQNNP</sequence>
<name>A0AAP0NVW3_9MAGN</name>
<dbReference type="EMBL" id="JBBNAF010000008">
    <property type="protein sequence ID" value="KAK9121777.1"/>
    <property type="molecule type" value="Genomic_DNA"/>
</dbReference>
<gene>
    <name evidence="2" type="ORF">Syun_019394</name>
</gene>
<protein>
    <submittedName>
        <fullName evidence="2">Uncharacterized protein</fullName>
    </submittedName>
</protein>
<feature type="compositionally biased region" description="Polar residues" evidence="1">
    <location>
        <begin position="27"/>
        <end position="50"/>
    </location>
</feature>
<comment type="caution">
    <text evidence="2">The sequence shown here is derived from an EMBL/GenBank/DDBJ whole genome shotgun (WGS) entry which is preliminary data.</text>
</comment>
<feature type="region of interest" description="Disordered" evidence="1">
    <location>
        <begin position="21"/>
        <end position="50"/>
    </location>
</feature>
<dbReference type="Proteomes" id="UP001420932">
    <property type="component" value="Unassembled WGS sequence"/>
</dbReference>
<evidence type="ECO:0000313" key="3">
    <source>
        <dbReference type="Proteomes" id="UP001420932"/>
    </source>
</evidence>